<evidence type="ECO:0000313" key="18">
    <source>
        <dbReference type="EMBL" id="KAH9522068.1"/>
    </source>
</evidence>
<evidence type="ECO:0000256" key="8">
    <source>
        <dbReference type="ARBA" id="ARBA00022837"/>
    </source>
</evidence>
<evidence type="ECO:0000256" key="1">
    <source>
        <dbReference type="ARBA" id="ARBA00004448"/>
    </source>
</evidence>
<keyword evidence="4" id="KW-0109">Calcium transport</keyword>
<feature type="coiled-coil region" evidence="15">
    <location>
        <begin position="558"/>
        <end position="585"/>
    </location>
</feature>
<accession>A0A922L7D4</accession>
<comment type="similarity">
    <text evidence="2">Belongs to the MCU (TC 1.A.77) family.</text>
</comment>
<feature type="region of interest" description="Disordered" evidence="16">
    <location>
        <begin position="263"/>
        <end position="304"/>
    </location>
</feature>
<dbReference type="OrthoDB" id="278338at2759"/>
<evidence type="ECO:0000313" key="19">
    <source>
        <dbReference type="Proteomes" id="UP000790347"/>
    </source>
</evidence>
<dbReference type="Proteomes" id="UP000790347">
    <property type="component" value="Unassembled WGS sequence"/>
</dbReference>
<keyword evidence="9" id="KW-1133">Transmembrane helix</keyword>
<keyword evidence="5" id="KW-0107">Calcium channel</keyword>
<evidence type="ECO:0000256" key="7">
    <source>
        <dbReference type="ARBA" id="ARBA00022792"/>
    </source>
</evidence>
<comment type="caution">
    <text evidence="18">The sequence shown here is derived from an EMBL/GenBank/DDBJ whole genome shotgun (WGS) entry which is preliminary data.</text>
</comment>
<protein>
    <recommendedName>
        <fullName evidence="17">Calcium uniporter protein C-terminal domain-containing protein</fullName>
    </recommendedName>
</protein>
<feature type="compositionally biased region" description="Polar residues" evidence="16">
    <location>
        <begin position="294"/>
        <end position="304"/>
    </location>
</feature>
<keyword evidence="8" id="KW-0106">Calcium</keyword>
<evidence type="ECO:0000256" key="4">
    <source>
        <dbReference type="ARBA" id="ARBA00022568"/>
    </source>
</evidence>
<evidence type="ECO:0000256" key="12">
    <source>
        <dbReference type="ARBA" id="ARBA00023136"/>
    </source>
</evidence>
<organism evidence="18 19">
    <name type="scientific">Dermatophagoides farinae</name>
    <name type="common">American house dust mite</name>
    <dbReference type="NCBI Taxonomy" id="6954"/>
    <lineage>
        <taxon>Eukaryota</taxon>
        <taxon>Metazoa</taxon>
        <taxon>Ecdysozoa</taxon>
        <taxon>Arthropoda</taxon>
        <taxon>Chelicerata</taxon>
        <taxon>Arachnida</taxon>
        <taxon>Acari</taxon>
        <taxon>Acariformes</taxon>
        <taxon>Sarcoptiformes</taxon>
        <taxon>Astigmata</taxon>
        <taxon>Psoroptidia</taxon>
        <taxon>Analgoidea</taxon>
        <taxon>Pyroglyphidae</taxon>
        <taxon>Dermatophagoidinae</taxon>
        <taxon>Dermatophagoides</taxon>
    </lineage>
</organism>
<keyword evidence="12" id="KW-0472">Membrane</keyword>
<evidence type="ECO:0000256" key="3">
    <source>
        <dbReference type="ARBA" id="ARBA00022448"/>
    </source>
</evidence>
<feature type="compositionally biased region" description="Low complexity" evidence="16">
    <location>
        <begin position="267"/>
        <end position="290"/>
    </location>
</feature>
<dbReference type="PANTHER" id="PTHR13462">
    <property type="entry name" value="CALCIUM UNIPORTER PROTEIN, MITOCHONDRIAL"/>
    <property type="match status" value="1"/>
</dbReference>
<evidence type="ECO:0000256" key="2">
    <source>
        <dbReference type="ARBA" id="ARBA00005653"/>
    </source>
</evidence>
<name>A0A922L7D4_DERFA</name>
<dbReference type="GO" id="GO:0015292">
    <property type="term" value="F:uniporter activity"/>
    <property type="evidence" value="ECO:0007669"/>
    <property type="project" value="TreeGrafter"/>
</dbReference>
<dbReference type="GO" id="GO:0005262">
    <property type="term" value="F:calcium channel activity"/>
    <property type="evidence" value="ECO:0007669"/>
    <property type="project" value="UniProtKB-KW"/>
</dbReference>
<sequence length="586" mass="68405">MNLLNHRYIGYIIIRNIDNIIWSSSSSSSSSMLSKYQNQFRKWPSNYHGDDQILFSNSHCSTSQFIKFSIPHQTFLNNYNYSSDTLKFKPTTTVFDIRSIRTLMNNNNSYLCSIIDFRRHYHLVRGHSTLSSSKTENDLVSCTHSSSNPPLTITIRLSISFSNGYFSVRFASRECLFHFWSPIELVLKMLQEELVSASHATAIHCMNIGSQTTIPFVDEHNDFLDQLLIEFDTQCNSGQSFPLRFDHIKFGRIEMVAEHLDNEMDDTSTSSENTSSSSSTDTESNTFNSESSHHQNQTTFRSSASSSAKHRYRLARLMPFGYALLGCDLDEIYFLGTGTGTIQATGPDGYRPHVERPLKIHFKLIDKTQKLKIDLEQWHHHNPLDAQTMLFKSKTIDPNLFEQNELVVRVLLQFYSNYNYYYRSPSSISFSRFENGRKKTMVRKFIFQFLQQEHQSLLERFQPLQQEFTELIDSARKESRRRFKFGGLFLLSAQLGFVGRLTYFEYSWDIMEPVTWIMTYTTMVGSFAYYIITSEEYVVPGVEKRMIASKFWKLAKSRQFDVKQYKQLKEEIKQLEKRIGKLRARF</sequence>
<reference evidence="18" key="2">
    <citation type="journal article" date="2022" name="Res Sq">
        <title>Comparative Genomics Reveals Insights into the Divergent Evolution of Astigmatic Mites and Household Pest Adaptations.</title>
        <authorList>
            <person name="Xiong Q."/>
            <person name="Wan A.T.-Y."/>
            <person name="Liu X.-Y."/>
            <person name="Fung C.S.-H."/>
            <person name="Xiao X."/>
            <person name="Malainual N."/>
            <person name="Hou J."/>
            <person name="Wang L."/>
            <person name="Wang M."/>
            <person name="Yang K."/>
            <person name="Cui Y."/>
            <person name="Leung E."/>
            <person name="Nong W."/>
            <person name="Shin S.-K."/>
            <person name="Au S."/>
            <person name="Jeong K.Y."/>
            <person name="Chew F.T."/>
            <person name="Hui J."/>
            <person name="Leung T.F."/>
            <person name="Tungtrongchitr A."/>
            <person name="Zhong N."/>
            <person name="Liu Z."/>
            <person name="Tsui S."/>
        </authorList>
    </citation>
    <scope>NUCLEOTIDE SEQUENCE</scope>
    <source>
        <strain evidence="18">Derf</strain>
        <tissue evidence="18">Whole organism</tissue>
    </source>
</reference>
<feature type="domain" description="Calcium uniporter protein C-terminal" evidence="17">
    <location>
        <begin position="449"/>
        <end position="568"/>
    </location>
</feature>
<comment type="subcellular location">
    <subcellularLocation>
        <location evidence="1">Mitochondrion inner membrane</location>
        <topology evidence="1">Multi-pass membrane protein</topology>
    </subcellularLocation>
</comment>
<evidence type="ECO:0000256" key="13">
    <source>
        <dbReference type="ARBA" id="ARBA00023303"/>
    </source>
</evidence>
<dbReference type="EMBL" id="ASGP02000002">
    <property type="protein sequence ID" value="KAH9522068.1"/>
    <property type="molecule type" value="Genomic_DNA"/>
</dbReference>
<dbReference type="GO" id="GO:1990246">
    <property type="term" value="C:uniplex complex"/>
    <property type="evidence" value="ECO:0007669"/>
    <property type="project" value="TreeGrafter"/>
</dbReference>
<keyword evidence="6" id="KW-0812">Transmembrane</keyword>
<evidence type="ECO:0000256" key="10">
    <source>
        <dbReference type="ARBA" id="ARBA00023065"/>
    </source>
</evidence>
<dbReference type="Pfam" id="PF04678">
    <property type="entry name" value="MCU"/>
    <property type="match status" value="1"/>
</dbReference>
<evidence type="ECO:0000256" key="15">
    <source>
        <dbReference type="SAM" id="Coils"/>
    </source>
</evidence>
<comment type="catalytic activity">
    <reaction evidence="14">
        <text>Ca(2+)(in) = Ca(2+)(out)</text>
        <dbReference type="Rhea" id="RHEA:29671"/>
        <dbReference type="ChEBI" id="CHEBI:29108"/>
    </reaction>
</comment>
<dbReference type="PANTHER" id="PTHR13462:SF10">
    <property type="entry name" value="CALCIUM UNIPORTER PROTEIN, MITOCHONDRIAL"/>
    <property type="match status" value="1"/>
</dbReference>
<reference evidence="18" key="1">
    <citation type="submission" date="2013-05" db="EMBL/GenBank/DDBJ databases">
        <authorList>
            <person name="Yim A.K.Y."/>
            <person name="Chan T.F."/>
            <person name="Ji K.M."/>
            <person name="Liu X.Y."/>
            <person name="Zhou J.W."/>
            <person name="Li R.Q."/>
            <person name="Yang K.Y."/>
            <person name="Li J."/>
            <person name="Li M."/>
            <person name="Law P.T.W."/>
            <person name="Wu Y.L."/>
            <person name="Cai Z.L."/>
            <person name="Qin H."/>
            <person name="Bao Y."/>
            <person name="Leung R.K.K."/>
            <person name="Ng P.K.S."/>
            <person name="Zou J."/>
            <person name="Zhong X.J."/>
            <person name="Ran P.X."/>
            <person name="Zhong N.S."/>
            <person name="Liu Z.G."/>
            <person name="Tsui S.K.W."/>
        </authorList>
    </citation>
    <scope>NUCLEOTIDE SEQUENCE</scope>
    <source>
        <strain evidence="18">Derf</strain>
        <tissue evidence="18">Whole organism</tissue>
    </source>
</reference>
<dbReference type="GO" id="GO:0051560">
    <property type="term" value="P:mitochondrial calcium ion homeostasis"/>
    <property type="evidence" value="ECO:0007669"/>
    <property type="project" value="InterPro"/>
</dbReference>
<evidence type="ECO:0000256" key="5">
    <source>
        <dbReference type="ARBA" id="ARBA00022673"/>
    </source>
</evidence>
<keyword evidence="7" id="KW-0999">Mitochondrion inner membrane</keyword>
<evidence type="ECO:0000259" key="17">
    <source>
        <dbReference type="Pfam" id="PF04678"/>
    </source>
</evidence>
<evidence type="ECO:0000256" key="16">
    <source>
        <dbReference type="SAM" id="MobiDB-lite"/>
    </source>
</evidence>
<keyword evidence="3" id="KW-0813">Transport</keyword>
<evidence type="ECO:0000256" key="14">
    <source>
        <dbReference type="ARBA" id="ARBA00036634"/>
    </source>
</evidence>
<keyword evidence="10" id="KW-0406">Ion transport</keyword>
<dbReference type="InterPro" id="IPR039055">
    <property type="entry name" value="MCU_fam"/>
</dbReference>
<keyword evidence="11" id="KW-0496">Mitochondrion</keyword>
<dbReference type="GO" id="GO:0036444">
    <property type="term" value="P:calcium import into the mitochondrion"/>
    <property type="evidence" value="ECO:0007669"/>
    <property type="project" value="TreeGrafter"/>
</dbReference>
<proteinExistence type="inferred from homology"/>
<evidence type="ECO:0000256" key="11">
    <source>
        <dbReference type="ARBA" id="ARBA00023128"/>
    </source>
</evidence>
<keyword evidence="13" id="KW-0407">Ion channel</keyword>
<dbReference type="AlphaFoldDB" id="A0A922L7D4"/>
<dbReference type="InterPro" id="IPR006769">
    <property type="entry name" value="MCU_C"/>
</dbReference>
<keyword evidence="15" id="KW-0175">Coiled coil</keyword>
<keyword evidence="19" id="KW-1185">Reference proteome</keyword>
<evidence type="ECO:0000256" key="6">
    <source>
        <dbReference type="ARBA" id="ARBA00022692"/>
    </source>
</evidence>
<evidence type="ECO:0000256" key="9">
    <source>
        <dbReference type="ARBA" id="ARBA00022989"/>
    </source>
</evidence>
<gene>
    <name evidence="18" type="ORF">DERF_005671</name>
</gene>